<sequence length="89" mass="9864">MGQFTDCLAGCAGGTGNKRRCCCKFLLFLLSSCAGTYSHTTTNPHVPSSITSLILVFIWIATCLHNWDNTSPFFHCHSKSSQYGVRWTQ</sequence>
<organism evidence="1 2">
    <name type="scientific">Paragonimus skrjabini miyazakii</name>
    <dbReference type="NCBI Taxonomy" id="59628"/>
    <lineage>
        <taxon>Eukaryota</taxon>
        <taxon>Metazoa</taxon>
        <taxon>Spiralia</taxon>
        <taxon>Lophotrochozoa</taxon>
        <taxon>Platyhelminthes</taxon>
        <taxon>Trematoda</taxon>
        <taxon>Digenea</taxon>
        <taxon>Plagiorchiida</taxon>
        <taxon>Troglotremata</taxon>
        <taxon>Troglotrematidae</taxon>
        <taxon>Paragonimus</taxon>
    </lineage>
</organism>
<dbReference type="EMBL" id="JTDE01008663">
    <property type="protein sequence ID" value="KAF7234803.1"/>
    <property type="molecule type" value="Genomic_DNA"/>
</dbReference>
<reference evidence="1" key="1">
    <citation type="submission" date="2019-07" db="EMBL/GenBank/DDBJ databases">
        <title>Annotation for the trematode Paragonimus miyazaki's.</title>
        <authorList>
            <person name="Choi Y.-J."/>
        </authorList>
    </citation>
    <scope>NUCLEOTIDE SEQUENCE</scope>
    <source>
        <strain evidence="1">Japan</strain>
    </source>
</reference>
<dbReference type="AlphaFoldDB" id="A0A8S9YPW1"/>
<comment type="caution">
    <text evidence="1">The sequence shown here is derived from an EMBL/GenBank/DDBJ whole genome shotgun (WGS) entry which is preliminary data.</text>
</comment>
<evidence type="ECO:0000313" key="1">
    <source>
        <dbReference type="EMBL" id="KAF7234803.1"/>
    </source>
</evidence>
<accession>A0A8S9YPW1</accession>
<name>A0A8S9YPW1_9TREM</name>
<gene>
    <name evidence="1" type="ORF">EG68_11053</name>
</gene>
<protein>
    <submittedName>
        <fullName evidence="1">Uncharacterized protein</fullName>
    </submittedName>
</protein>
<dbReference type="Proteomes" id="UP000822476">
    <property type="component" value="Unassembled WGS sequence"/>
</dbReference>
<keyword evidence="2" id="KW-1185">Reference proteome</keyword>
<proteinExistence type="predicted"/>
<evidence type="ECO:0000313" key="2">
    <source>
        <dbReference type="Proteomes" id="UP000822476"/>
    </source>
</evidence>